<evidence type="ECO:0000256" key="3">
    <source>
        <dbReference type="ARBA" id="ARBA00022692"/>
    </source>
</evidence>
<dbReference type="HOGENOM" id="CLU_053359_3_3_1"/>
<feature type="domain" description="DUF202" evidence="7">
    <location>
        <begin position="27"/>
        <end position="112"/>
    </location>
</feature>
<name>J4IAY3_9APHY</name>
<dbReference type="InParanoid" id="J4IAY3"/>
<evidence type="ECO:0000256" key="1">
    <source>
        <dbReference type="ARBA" id="ARBA00004651"/>
    </source>
</evidence>
<keyword evidence="4 6" id="KW-1133">Transmembrane helix</keyword>
<evidence type="ECO:0000256" key="6">
    <source>
        <dbReference type="SAM" id="Phobius"/>
    </source>
</evidence>
<dbReference type="EMBL" id="HE797125">
    <property type="protein sequence ID" value="CCM03711.1"/>
    <property type="molecule type" value="Genomic_DNA"/>
</dbReference>
<keyword evidence="2" id="KW-1003">Cell membrane</keyword>
<feature type="transmembrane region" description="Helical" evidence="6">
    <location>
        <begin position="123"/>
        <end position="141"/>
    </location>
</feature>
<dbReference type="RefSeq" id="XP_012182994.1">
    <property type="nucleotide sequence ID" value="XM_012327604.1"/>
</dbReference>
<dbReference type="AlphaFoldDB" id="J4IAY3"/>
<evidence type="ECO:0000256" key="5">
    <source>
        <dbReference type="ARBA" id="ARBA00023136"/>
    </source>
</evidence>
<reference evidence="8 9" key="1">
    <citation type="journal article" date="2012" name="Appl. Environ. Microbiol.">
        <title>Short-read sequencing for genomic analysis of the brown rot fungus Fibroporia radiculosa.</title>
        <authorList>
            <person name="Tang J.D."/>
            <person name="Perkins A.D."/>
            <person name="Sonstegard T.S."/>
            <person name="Schroeder S.G."/>
            <person name="Burgess S.C."/>
            <person name="Diehl S.V."/>
        </authorList>
    </citation>
    <scope>NUCLEOTIDE SEQUENCE [LARGE SCALE GENOMIC DNA]</scope>
    <source>
        <strain evidence="8 9">TFFH 294</strain>
    </source>
</reference>
<evidence type="ECO:0000256" key="2">
    <source>
        <dbReference type="ARBA" id="ARBA00022475"/>
    </source>
</evidence>
<accession>J4IAY3</accession>
<keyword evidence="9" id="KW-1185">Reference proteome</keyword>
<dbReference type="GO" id="GO:0005886">
    <property type="term" value="C:plasma membrane"/>
    <property type="evidence" value="ECO:0007669"/>
    <property type="project" value="UniProtKB-SubCell"/>
</dbReference>
<evidence type="ECO:0000256" key="4">
    <source>
        <dbReference type="ARBA" id="ARBA00022989"/>
    </source>
</evidence>
<keyword evidence="3 6" id="KW-0812">Transmembrane</keyword>
<keyword evidence="5 6" id="KW-0472">Membrane</keyword>
<proteinExistence type="predicted"/>
<gene>
    <name evidence="8" type="ORF">FIBRA_05857</name>
</gene>
<sequence>MKNELTRLGRLIFRGYERVDNAGSTARDHLANERTYLAWARTSLGLIGLGIGVERFERFRADLKSQLAPASAESQRLHDQQVKHGRQLAGTLVGTGVTTMVLGTWRYYATLHDLQRGQFRPNVQGIALVAIGSAFVIAAVVQSELKGDKQNPEFARHPDLDGVRKTIDRRPELKVPVLAESQGN</sequence>
<organism evidence="8 9">
    <name type="scientific">Fibroporia radiculosa</name>
    <dbReference type="NCBI Taxonomy" id="599839"/>
    <lineage>
        <taxon>Eukaryota</taxon>
        <taxon>Fungi</taxon>
        <taxon>Dikarya</taxon>
        <taxon>Basidiomycota</taxon>
        <taxon>Agaricomycotina</taxon>
        <taxon>Agaricomycetes</taxon>
        <taxon>Polyporales</taxon>
        <taxon>Fibroporiaceae</taxon>
        <taxon>Fibroporia</taxon>
    </lineage>
</organism>
<dbReference type="Proteomes" id="UP000006352">
    <property type="component" value="Unassembled WGS sequence"/>
</dbReference>
<feature type="transmembrane region" description="Helical" evidence="6">
    <location>
        <begin position="88"/>
        <end position="108"/>
    </location>
</feature>
<comment type="subcellular location">
    <subcellularLocation>
        <location evidence="1">Cell membrane</location>
        <topology evidence="1">Multi-pass membrane protein</topology>
    </subcellularLocation>
</comment>
<dbReference type="GeneID" id="24098622"/>
<dbReference type="InterPro" id="IPR052053">
    <property type="entry name" value="IM_YidH-like"/>
</dbReference>
<evidence type="ECO:0000313" key="8">
    <source>
        <dbReference type="EMBL" id="CCM03711.1"/>
    </source>
</evidence>
<evidence type="ECO:0000259" key="7">
    <source>
        <dbReference type="Pfam" id="PF02656"/>
    </source>
</evidence>
<dbReference type="PANTHER" id="PTHR34187:SF2">
    <property type="entry name" value="DUF202 DOMAIN-CONTAINING PROTEIN"/>
    <property type="match status" value="1"/>
</dbReference>
<dbReference type="OrthoDB" id="199599at2759"/>
<protein>
    <recommendedName>
        <fullName evidence="7">DUF202 domain-containing protein</fullName>
    </recommendedName>
</protein>
<dbReference type="PANTHER" id="PTHR34187">
    <property type="entry name" value="FGR18P"/>
    <property type="match status" value="1"/>
</dbReference>
<dbReference type="InterPro" id="IPR003807">
    <property type="entry name" value="DUF202"/>
</dbReference>
<evidence type="ECO:0000313" key="9">
    <source>
        <dbReference type="Proteomes" id="UP000006352"/>
    </source>
</evidence>
<dbReference type="Pfam" id="PF02656">
    <property type="entry name" value="DUF202"/>
    <property type="match status" value="1"/>
</dbReference>